<evidence type="ECO:0000256" key="4">
    <source>
        <dbReference type="ARBA" id="ARBA00022729"/>
    </source>
</evidence>
<evidence type="ECO:0000256" key="6">
    <source>
        <dbReference type="ARBA" id="ARBA00023136"/>
    </source>
</evidence>
<reference evidence="12" key="1">
    <citation type="submission" date="2024-06" db="EMBL/GenBank/DDBJ databases">
        <authorList>
            <person name="Liu X."/>
            <person name="Lenzi L."/>
            <person name="Haldenby T S."/>
            <person name="Uol C."/>
        </authorList>
    </citation>
    <scope>NUCLEOTIDE SEQUENCE</scope>
</reference>
<keyword evidence="6 9" id="KW-0472">Membrane</keyword>
<dbReference type="InterPro" id="IPR009038">
    <property type="entry name" value="GOLD_dom"/>
</dbReference>
<keyword evidence="5 9" id="KW-1133">Transmembrane helix</keyword>
<dbReference type="InterPro" id="IPR015720">
    <property type="entry name" value="Emp24-like"/>
</dbReference>
<evidence type="ECO:0000256" key="9">
    <source>
        <dbReference type="SAM" id="Phobius"/>
    </source>
</evidence>
<comment type="similarity">
    <text evidence="2 8">Belongs to the EMP24/GP25L family.</text>
</comment>
<feature type="chain" id="PRO_5043584659" description="GOLD domain-containing protein" evidence="10">
    <location>
        <begin position="27"/>
        <end position="207"/>
    </location>
</feature>
<evidence type="ECO:0000256" key="8">
    <source>
        <dbReference type="RuleBase" id="RU003827"/>
    </source>
</evidence>
<evidence type="ECO:0000256" key="10">
    <source>
        <dbReference type="SAM" id="SignalP"/>
    </source>
</evidence>
<dbReference type="PROSITE" id="PS50866">
    <property type="entry name" value="GOLD"/>
    <property type="match status" value="1"/>
</dbReference>
<feature type="domain" description="GOLD" evidence="11">
    <location>
        <begin position="36"/>
        <end position="118"/>
    </location>
</feature>
<gene>
    <name evidence="12" type="ORF">CDAUBV1_LOCUS656</name>
</gene>
<protein>
    <recommendedName>
        <fullName evidence="11">GOLD domain-containing protein</fullName>
    </recommendedName>
</protein>
<name>A0AAV2T0U2_CALDB</name>
<comment type="subcellular location">
    <subcellularLocation>
        <location evidence="7">Endomembrane system</location>
        <topology evidence="7">Single-pass membrane protein</topology>
    </subcellularLocation>
    <subcellularLocation>
        <location evidence="1 8">Membrane</location>
        <topology evidence="1 8">Single-pass type I membrane protein</topology>
    </subcellularLocation>
</comment>
<evidence type="ECO:0000313" key="12">
    <source>
        <dbReference type="EMBL" id="CAL5129629.1"/>
    </source>
</evidence>
<evidence type="ECO:0000256" key="1">
    <source>
        <dbReference type="ARBA" id="ARBA00004479"/>
    </source>
</evidence>
<sequence length="207" mass="23891">MVRVSGTFAMWIRVCHFFLVISSCLAYYVEIDAGEDQCYFERVKIGQKLTLHYEVAEGGFRDIDVNIRAPDDSIVHSESKLSSGRPQFVANKDGDYTYCFSNKQTSQTPKVILFEMHVEKDALKPEEKDDEAQKKLVGLFNELSHSVESVKLEMEYVALRTNIHWAVNQNTNFRVVLWAAFEAALIITMSIGQVFYLKRFFEVRRLV</sequence>
<dbReference type="Pfam" id="PF01105">
    <property type="entry name" value="EMP24_GP25L"/>
    <property type="match status" value="1"/>
</dbReference>
<dbReference type="EMBL" id="CAXLJL010000002">
    <property type="protein sequence ID" value="CAL5129629.1"/>
    <property type="molecule type" value="Genomic_DNA"/>
</dbReference>
<evidence type="ECO:0000256" key="7">
    <source>
        <dbReference type="ARBA" id="ARBA00037847"/>
    </source>
</evidence>
<dbReference type="GO" id="GO:0012505">
    <property type="term" value="C:endomembrane system"/>
    <property type="evidence" value="ECO:0007669"/>
    <property type="project" value="UniProtKB-SubCell"/>
</dbReference>
<accession>A0AAV2T0U2</accession>
<dbReference type="PANTHER" id="PTHR22811">
    <property type="entry name" value="TRANSMEMBRANE EMP24 DOMAIN-CONTAINING PROTEIN"/>
    <property type="match status" value="1"/>
</dbReference>
<evidence type="ECO:0000259" key="11">
    <source>
        <dbReference type="PROSITE" id="PS50866"/>
    </source>
</evidence>
<dbReference type="AlphaFoldDB" id="A0AAV2T0U2"/>
<feature type="transmembrane region" description="Helical" evidence="9">
    <location>
        <begin position="175"/>
        <end position="197"/>
    </location>
</feature>
<evidence type="ECO:0000313" key="13">
    <source>
        <dbReference type="Proteomes" id="UP001497525"/>
    </source>
</evidence>
<keyword evidence="3 8" id="KW-0812">Transmembrane</keyword>
<feature type="signal peptide" evidence="10">
    <location>
        <begin position="1"/>
        <end position="26"/>
    </location>
</feature>
<dbReference type="SMART" id="SM01190">
    <property type="entry name" value="EMP24_GP25L"/>
    <property type="match status" value="1"/>
</dbReference>
<organism evidence="12 13">
    <name type="scientific">Calicophoron daubneyi</name>
    <name type="common">Rumen fluke</name>
    <name type="synonym">Paramphistomum daubneyi</name>
    <dbReference type="NCBI Taxonomy" id="300641"/>
    <lineage>
        <taxon>Eukaryota</taxon>
        <taxon>Metazoa</taxon>
        <taxon>Spiralia</taxon>
        <taxon>Lophotrochozoa</taxon>
        <taxon>Platyhelminthes</taxon>
        <taxon>Trematoda</taxon>
        <taxon>Digenea</taxon>
        <taxon>Plagiorchiida</taxon>
        <taxon>Pronocephalata</taxon>
        <taxon>Paramphistomoidea</taxon>
        <taxon>Paramphistomidae</taxon>
        <taxon>Calicophoron</taxon>
    </lineage>
</organism>
<dbReference type="InterPro" id="IPR036598">
    <property type="entry name" value="GOLD_dom_sf"/>
</dbReference>
<proteinExistence type="inferred from homology"/>
<dbReference type="GO" id="GO:0016020">
    <property type="term" value="C:membrane"/>
    <property type="evidence" value="ECO:0007669"/>
    <property type="project" value="UniProtKB-SubCell"/>
</dbReference>
<dbReference type="PROSITE" id="PS51257">
    <property type="entry name" value="PROKAR_LIPOPROTEIN"/>
    <property type="match status" value="1"/>
</dbReference>
<keyword evidence="4 10" id="KW-0732">Signal</keyword>
<evidence type="ECO:0000256" key="5">
    <source>
        <dbReference type="ARBA" id="ARBA00022989"/>
    </source>
</evidence>
<dbReference type="SUPFAM" id="SSF101576">
    <property type="entry name" value="Supernatant protein factor (SPF), C-terminal domain"/>
    <property type="match status" value="1"/>
</dbReference>
<dbReference type="Proteomes" id="UP001497525">
    <property type="component" value="Unassembled WGS sequence"/>
</dbReference>
<evidence type="ECO:0000256" key="2">
    <source>
        <dbReference type="ARBA" id="ARBA00007104"/>
    </source>
</evidence>
<evidence type="ECO:0000256" key="3">
    <source>
        <dbReference type="ARBA" id="ARBA00022692"/>
    </source>
</evidence>
<comment type="caution">
    <text evidence="12">The sequence shown here is derived from an EMBL/GenBank/DDBJ whole genome shotgun (WGS) entry which is preliminary data.</text>
</comment>